<dbReference type="GO" id="GO:0005654">
    <property type="term" value="C:nucleoplasm"/>
    <property type="evidence" value="ECO:0007669"/>
    <property type="project" value="TreeGrafter"/>
</dbReference>
<dbReference type="GO" id="GO:0070202">
    <property type="term" value="P:regulation of establishment of protein localization to chromosome"/>
    <property type="evidence" value="ECO:0007669"/>
    <property type="project" value="TreeGrafter"/>
</dbReference>
<dbReference type="EMBL" id="JBBHLL010000271">
    <property type="protein sequence ID" value="KAK7807490.1"/>
    <property type="molecule type" value="Genomic_DNA"/>
</dbReference>
<evidence type="ECO:0000313" key="4">
    <source>
        <dbReference type="Proteomes" id="UP001488838"/>
    </source>
</evidence>
<dbReference type="PANTHER" id="PTHR34347:SF1">
    <property type="entry name" value="DNA REPAIR-SCAFFOLDING PROTEIN"/>
    <property type="match status" value="1"/>
</dbReference>
<feature type="compositionally biased region" description="Basic and acidic residues" evidence="1">
    <location>
        <begin position="93"/>
        <end position="108"/>
    </location>
</feature>
<dbReference type="InterPro" id="IPR053054">
    <property type="entry name" value="DNA_repair-scaffolding"/>
</dbReference>
<accession>A0AAW0HZM2</accession>
<dbReference type="PANTHER" id="PTHR34347">
    <property type="entry name" value="DNA REPAIR-SCAFFOLDING PROTEIN SPIDR"/>
    <property type="match status" value="1"/>
</dbReference>
<feature type="domain" description="DUF4503" evidence="2">
    <location>
        <begin position="138"/>
        <end position="263"/>
    </location>
</feature>
<sequence length="274" mass="29872">MAVPPNILFRDALRDKGQIVCVERTVLLPQKSLLYGPPGAGSCDLPGPVTLDELGSLTPVNSICSVQGTRILKLRSERYTNDWDKEQDSEDSQQERADKPVEKGGETEGWREYYGGQRVYVILKGEDVPDELRGKPMDGAVVDVDESTAFLWSACDQCGNGRLEQKPEDGGLFSCGDCSRLVLSPLQKRSLHVFLDCPTRPKSTVKVKLLERSISSLLMSAASTDGSYEVKNVLGKEMGPLLCFVQSVTPQQTGCVTLEEIELLDAGGANHPPS</sequence>
<dbReference type="InterPro" id="IPR028032">
    <property type="entry name" value="DUF4503"/>
</dbReference>
<name>A0AAW0HZM2_MYOGA</name>
<dbReference type="Pfam" id="PF14951">
    <property type="entry name" value="DUF4503"/>
    <property type="match status" value="2"/>
</dbReference>
<dbReference type="GO" id="GO:0000724">
    <property type="term" value="P:double-strand break repair via homologous recombination"/>
    <property type="evidence" value="ECO:0007669"/>
    <property type="project" value="TreeGrafter"/>
</dbReference>
<evidence type="ECO:0000256" key="1">
    <source>
        <dbReference type="SAM" id="MobiDB-lite"/>
    </source>
</evidence>
<dbReference type="Proteomes" id="UP001488838">
    <property type="component" value="Unassembled WGS sequence"/>
</dbReference>
<reference evidence="3 4" key="1">
    <citation type="journal article" date="2023" name="bioRxiv">
        <title>Conserved and derived expression patterns and positive selection on dental genes reveal complex evolutionary context of ever-growing rodent molars.</title>
        <authorList>
            <person name="Calamari Z.T."/>
            <person name="Song A."/>
            <person name="Cohen E."/>
            <person name="Akter M."/>
            <person name="Roy R.D."/>
            <person name="Hallikas O."/>
            <person name="Christensen M.M."/>
            <person name="Li P."/>
            <person name="Marangoni P."/>
            <person name="Jernvall J."/>
            <person name="Klein O.D."/>
        </authorList>
    </citation>
    <scope>NUCLEOTIDE SEQUENCE [LARGE SCALE GENOMIC DNA]</scope>
    <source>
        <strain evidence="3">V071</strain>
    </source>
</reference>
<dbReference type="AlphaFoldDB" id="A0AAW0HZM2"/>
<protein>
    <recommendedName>
        <fullName evidence="2">DUF4503 domain-containing protein</fullName>
    </recommendedName>
</protein>
<feature type="domain" description="DUF4503" evidence="2">
    <location>
        <begin position="2"/>
        <end position="69"/>
    </location>
</feature>
<evidence type="ECO:0000313" key="3">
    <source>
        <dbReference type="EMBL" id="KAK7807490.1"/>
    </source>
</evidence>
<gene>
    <name evidence="3" type="ORF">U0070_006778</name>
</gene>
<feature type="region of interest" description="Disordered" evidence="1">
    <location>
        <begin position="82"/>
        <end position="108"/>
    </location>
</feature>
<comment type="caution">
    <text evidence="3">The sequence shown here is derived from an EMBL/GenBank/DDBJ whole genome shotgun (WGS) entry which is preliminary data.</text>
</comment>
<evidence type="ECO:0000259" key="2">
    <source>
        <dbReference type="Pfam" id="PF14951"/>
    </source>
</evidence>
<proteinExistence type="predicted"/>
<keyword evidence="4" id="KW-1185">Reference proteome</keyword>
<organism evidence="3 4">
    <name type="scientific">Myodes glareolus</name>
    <name type="common">Bank vole</name>
    <name type="synonym">Clethrionomys glareolus</name>
    <dbReference type="NCBI Taxonomy" id="447135"/>
    <lineage>
        <taxon>Eukaryota</taxon>
        <taxon>Metazoa</taxon>
        <taxon>Chordata</taxon>
        <taxon>Craniata</taxon>
        <taxon>Vertebrata</taxon>
        <taxon>Euteleostomi</taxon>
        <taxon>Mammalia</taxon>
        <taxon>Eutheria</taxon>
        <taxon>Euarchontoglires</taxon>
        <taxon>Glires</taxon>
        <taxon>Rodentia</taxon>
        <taxon>Myomorpha</taxon>
        <taxon>Muroidea</taxon>
        <taxon>Cricetidae</taxon>
        <taxon>Arvicolinae</taxon>
        <taxon>Myodes</taxon>
    </lineage>
</organism>
<dbReference type="GO" id="GO:0000228">
    <property type="term" value="C:nuclear chromosome"/>
    <property type="evidence" value="ECO:0007669"/>
    <property type="project" value="TreeGrafter"/>
</dbReference>